<organism evidence="1 2">
    <name type="scientific">Acaulospora colombiana</name>
    <dbReference type="NCBI Taxonomy" id="27376"/>
    <lineage>
        <taxon>Eukaryota</taxon>
        <taxon>Fungi</taxon>
        <taxon>Fungi incertae sedis</taxon>
        <taxon>Mucoromycota</taxon>
        <taxon>Glomeromycotina</taxon>
        <taxon>Glomeromycetes</taxon>
        <taxon>Diversisporales</taxon>
        <taxon>Acaulosporaceae</taxon>
        <taxon>Acaulospora</taxon>
    </lineage>
</organism>
<proteinExistence type="predicted"/>
<feature type="non-terminal residue" evidence="1">
    <location>
        <position position="1"/>
    </location>
</feature>
<protein>
    <submittedName>
        <fullName evidence="1">430_t:CDS:1</fullName>
    </submittedName>
</protein>
<accession>A0ACA9QU57</accession>
<feature type="non-terminal residue" evidence="1">
    <location>
        <position position="62"/>
    </location>
</feature>
<evidence type="ECO:0000313" key="1">
    <source>
        <dbReference type="EMBL" id="CAG8764062.1"/>
    </source>
</evidence>
<sequence length="62" mass="6797">IRRLPPPTSSMTELSKENLPKISARRVSCLPTSSAFKKPTSKTTNLRVPALATKLTGYNRAI</sequence>
<keyword evidence="2" id="KW-1185">Reference proteome</keyword>
<name>A0ACA9QU57_9GLOM</name>
<evidence type="ECO:0000313" key="2">
    <source>
        <dbReference type="Proteomes" id="UP000789525"/>
    </source>
</evidence>
<dbReference type="Proteomes" id="UP000789525">
    <property type="component" value="Unassembled WGS sequence"/>
</dbReference>
<gene>
    <name evidence="1" type="ORF">ACOLOM_LOCUS13351</name>
</gene>
<comment type="caution">
    <text evidence="1">The sequence shown here is derived from an EMBL/GenBank/DDBJ whole genome shotgun (WGS) entry which is preliminary data.</text>
</comment>
<dbReference type="EMBL" id="CAJVPT010060665">
    <property type="protein sequence ID" value="CAG8764062.1"/>
    <property type="molecule type" value="Genomic_DNA"/>
</dbReference>
<reference evidence="1" key="1">
    <citation type="submission" date="2021-06" db="EMBL/GenBank/DDBJ databases">
        <authorList>
            <person name="Kallberg Y."/>
            <person name="Tangrot J."/>
            <person name="Rosling A."/>
        </authorList>
    </citation>
    <scope>NUCLEOTIDE SEQUENCE</scope>
    <source>
        <strain evidence="1">CL356</strain>
    </source>
</reference>